<dbReference type="EMBL" id="CP051775">
    <property type="protein sequence ID" value="QJE73498.1"/>
    <property type="molecule type" value="Genomic_DNA"/>
</dbReference>
<evidence type="ECO:0000259" key="1">
    <source>
        <dbReference type="Pfam" id="PF13524"/>
    </source>
</evidence>
<feature type="domain" description="Spore protein YkvP/CgeB glycosyl transferase-like" evidence="1">
    <location>
        <begin position="199"/>
        <end position="349"/>
    </location>
</feature>
<accession>A0A858R7X6</accession>
<dbReference type="Gene3D" id="3.40.50.2000">
    <property type="entry name" value="Glycogen Phosphorylase B"/>
    <property type="match status" value="1"/>
</dbReference>
<organism evidence="2 3">
    <name type="scientific">Aerophototrophica crusticola</name>
    <dbReference type="NCBI Taxonomy" id="1709002"/>
    <lineage>
        <taxon>Bacteria</taxon>
        <taxon>Pseudomonadati</taxon>
        <taxon>Pseudomonadota</taxon>
        <taxon>Alphaproteobacteria</taxon>
        <taxon>Rhodospirillales</taxon>
        <taxon>Rhodospirillaceae</taxon>
        <taxon>Aerophototrophica</taxon>
    </lineage>
</organism>
<dbReference type="AlphaFoldDB" id="A0A858R7X6"/>
<protein>
    <submittedName>
        <fullName evidence="2">Glycosyltransferase</fullName>
    </submittedName>
</protein>
<dbReference type="SUPFAM" id="SSF53756">
    <property type="entry name" value="UDP-Glycosyltransferase/glycogen phosphorylase"/>
    <property type="match status" value="1"/>
</dbReference>
<reference evidence="2" key="1">
    <citation type="submission" date="2020-04" db="EMBL/GenBank/DDBJ databases">
        <title>A desert anoxygenic phototrophic bacterium fixes CO2 using RubisCO under aerobic conditions.</title>
        <authorList>
            <person name="Tang K."/>
        </authorList>
    </citation>
    <scope>NUCLEOTIDE SEQUENCE [LARGE SCALE GENOMIC DNA]</scope>
    <source>
        <strain evidence="2">MIMtkB3</strain>
    </source>
</reference>
<keyword evidence="3" id="KW-1185">Reference proteome</keyword>
<dbReference type="Pfam" id="PF13524">
    <property type="entry name" value="Glyco_trans_1_2"/>
    <property type="match status" value="1"/>
</dbReference>
<dbReference type="InterPro" id="IPR055259">
    <property type="entry name" value="YkvP/CgeB_Glyco_trans-like"/>
</dbReference>
<evidence type="ECO:0000313" key="3">
    <source>
        <dbReference type="Proteomes" id="UP000501891"/>
    </source>
</evidence>
<name>A0A858R7X6_9PROT</name>
<dbReference type="GO" id="GO:0016740">
    <property type="term" value="F:transferase activity"/>
    <property type="evidence" value="ECO:0007669"/>
    <property type="project" value="UniProtKB-KW"/>
</dbReference>
<gene>
    <name evidence="2" type="ORF">HHL28_10690</name>
</gene>
<sequence length="376" mass="40951">MTSGIHIVILGLSITSSWGNGHATTYRGLVRELAARGHRVTFLERDVPWYRDNRDCKAPEGCETILYATLEELYDSHAALVRDADAVIVGSYVPDGIAVGDWVQATAKGLPAFYDIDTPVTLAALAGQGTGYLAARQISGYGLYLSFTGGPTLRKLERTYGSPMARALYCSADPTVHGPEPAEAEWALGYLGTYSPDRQPVLDRLLVQAAHALPDQRFVVAGPQYPADIAWPDNVERIEHLPPGEHRRFYNAQSLTLNVTRADMVRAGWSPSVRLFEAACCGTPIISDPWDGLDSLFRPGREILVARDTADVVNALRDMTPEAIKALGHRARTRVLAAHTAAHRAAELESYLAEAMARRRAAPARAPRQTVATARA</sequence>
<dbReference type="Proteomes" id="UP000501891">
    <property type="component" value="Chromosome"/>
</dbReference>
<evidence type="ECO:0000313" key="2">
    <source>
        <dbReference type="EMBL" id="QJE73498.1"/>
    </source>
</evidence>
<proteinExistence type="predicted"/>
<dbReference type="KEGG" id="acru:HHL28_10690"/>